<dbReference type="GO" id="GO:1990745">
    <property type="term" value="C:EARP complex"/>
    <property type="evidence" value="ECO:0007669"/>
    <property type="project" value="InterPro"/>
</dbReference>
<feature type="region of interest" description="Disordered" evidence="4">
    <location>
        <begin position="266"/>
        <end position="369"/>
    </location>
</feature>
<feature type="compositionally biased region" description="Basic and acidic residues" evidence="4">
    <location>
        <begin position="304"/>
        <end position="316"/>
    </location>
</feature>
<dbReference type="GO" id="GO:0000149">
    <property type="term" value="F:SNARE binding"/>
    <property type="evidence" value="ECO:0007669"/>
    <property type="project" value="TreeGrafter"/>
</dbReference>
<feature type="domain" description="Syndetin C-terminal" evidence="5">
    <location>
        <begin position="637"/>
        <end position="774"/>
    </location>
</feature>
<evidence type="ECO:0000256" key="4">
    <source>
        <dbReference type="SAM" id="MobiDB-lite"/>
    </source>
</evidence>
<comment type="caution">
    <text evidence="7">The sequence shown here is derived from an EMBL/GenBank/DDBJ whole genome shotgun (WGS) entry which is preliminary data.</text>
</comment>
<dbReference type="InterPro" id="IPR019515">
    <property type="entry name" value="VPS54_N"/>
</dbReference>
<feature type="non-terminal residue" evidence="7">
    <location>
        <position position="1"/>
    </location>
</feature>
<dbReference type="GO" id="GO:0015031">
    <property type="term" value="P:protein transport"/>
    <property type="evidence" value="ECO:0007669"/>
    <property type="project" value="UniProtKB-KW"/>
</dbReference>
<reference evidence="7 8" key="1">
    <citation type="journal article" date="2013" name="Curr. Biol.">
        <title>The Genome of the Foraminiferan Reticulomyxa filosa.</title>
        <authorList>
            <person name="Glockner G."/>
            <person name="Hulsmann N."/>
            <person name="Schleicher M."/>
            <person name="Noegel A.A."/>
            <person name="Eichinger L."/>
            <person name="Gallinger C."/>
            <person name="Pawlowski J."/>
            <person name="Sierra R."/>
            <person name="Euteneuer U."/>
            <person name="Pillet L."/>
            <person name="Moustafa A."/>
            <person name="Platzer M."/>
            <person name="Groth M."/>
            <person name="Szafranski K."/>
            <person name="Schliwa M."/>
        </authorList>
    </citation>
    <scope>NUCLEOTIDE SEQUENCE [LARGE SCALE GENOMIC DNA]</scope>
</reference>
<accession>X6M708</accession>
<dbReference type="GO" id="GO:0042147">
    <property type="term" value="P:retrograde transport, endosome to Golgi"/>
    <property type="evidence" value="ECO:0007669"/>
    <property type="project" value="InterPro"/>
</dbReference>
<dbReference type="PANTHER" id="PTHR13258:SF0">
    <property type="entry name" value="SYNDETIN"/>
    <property type="match status" value="1"/>
</dbReference>
<feature type="compositionally biased region" description="Low complexity" evidence="4">
    <location>
        <begin position="267"/>
        <end position="287"/>
    </location>
</feature>
<organism evidence="7 8">
    <name type="scientific">Reticulomyxa filosa</name>
    <dbReference type="NCBI Taxonomy" id="46433"/>
    <lineage>
        <taxon>Eukaryota</taxon>
        <taxon>Sar</taxon>
        <taxon>Rhizaria</taxon>
        <taxon>Retaria</taxon>
        <taxon>Foraminifera</taxon>
        <taxon>Monothalamids</taxon>
        <taxon>Reticulomyxidae</taxon>
        <taxon>Reticulomyxa</taxon>
    </lineage>
</organism>
<evidence type="ECO:0000256" key="3">
    <source>
        <dbReference type="ARBA" id="ARBA00023054"/>
    </source>
</evidence>
<protein>
    <submittedName>
        <fullName evidence="7">Uncharacterized protein</fullName>
    </submittedName>
</protein>
<evidence type="ECO:0000256" key="2">
    <source>
        <dbReference type="ARBA" id="ARBA00022927"/>
    </source>
</evidence>
<evidence type="ECO:0000313" key="7">
    <source>
        <dbReference type="EMBL" id="ETO09714.1"/>
    </source>
</evidence>
<dbReference type="OrthoDB" id="10263345at2759"/>
<feature type="non-terminal residue" evidence="7">
    <location>
        <position position="774"/>
    </location>
</feature>
<proteinExistence type="predicted"/>
<dbReference type="InterPro" id="IPR040047">
    <property type="entry name" value="VPS50"/>
</dbReference>
<keyword evidence="2" id="KW-0653">Protein transport</keyword>
<gene>
    <name evidence="7" type="ORF">RFI_27663</name>
</gene>
<evidence type="ECO:0000259" key="6">
    <source>
        <dbReference type="Pfam" id="PF10475"/>
    </source>
</evidence>
<feature type="region of interest" description="Disordered" evidence="4">
    <location>
        <begin position="416"/>
        <end position="447"/>
    </location>
</feature>
<keyword evidence="1" id="KW-0813">Transport</keyword>
<dbReference type="GO" id="GO:0032456">
    <property type="term" value="P:endocytic recycling"/>
    <property type="evidence" value="ECO:0007669"/>
    <property type="project" value="InterPro"/>
</dbReference>
<sequence>GGNTVITQQLEKKLREVIENAPKCDTNTLNMILESYYQLNEIGSLNKVLESTVCDVLEIICTKVICRQLEFSDNYAQKQGTHYKKLCKQLKVELFMECFMNICGRVFDILYCYYKIESSIIKFRHSKQINVEDMQLLRKSLWRKTQGLLGDLLETSQFSSRTKIKMEDLLLALHGAEVFRLIGQSFSGSESADLENSIRGKCRQYLDHFRKNFFESMKSTFDNEMWVVLPIPKNFGVNDIKELQKSPHLVQSFQTKNYSTSAASFTPVSTAAPSSVSSLSSSSSSSSTPPPSLAIAKVMSQNGVEKKEEKEEKNSNAEEDEKTPSSQVNVDGATQKKDNNNNSEEEKGSTGKSGSEVEDTNGAKSKVVENGSIVQPTVATSKTHPHVYQQFLSGENIFDQLLKNKQESEQMASGQIELDGANDADTREESKKSFEKPLIAKPNDDGSEPVLTSASLNVAKHLGRCLQVMECLDPVAFEAFQALRESFYFYLYHVFVWFGVNVQHFFDSTNKYSSPLDALSDSSNTANSAEASGGMNAGNNMGGVSGNAASGIAGANAAAMGSLLGTSSQKKYPVLTKIINMVNEQLLSRTLAPDLEDLIKKKFNGPVRRPKKLPAYAKLLMEASEGLDLETDSTMQGVAYRFVATETLTFLIEVIDTVRHRLFLNLSKNQHHHVQELVDNARQVVQEFKTYMYRNVPTLLVHLGSPTDKESISYDIKQARWNRKDLSSEPSAYVTKLLSMFAQVEEVLSSHPTLPKFIHHKLNTEAIIYVQEQL</sequence>
<dbReference type="AlphaFoldDB" id="X6M708"/>
<dbReference type="Pfam" id="PF10475">
    <property type="entry name" value="Vps54_N"/>
    <property type="match status" value="1"/>
</dbReference>
<keyword evidence="8" id="KW-1185">Reference proteome</keyword>
<dbReference type="EMBL" id="ASPP01023939">
    <property type="protein sequence ID" value="ETO09714.1"/>
    <property type="molecule type" value="Genomic_DNA"/>
</dbReference>
<dbReference type="Proteomes" id="UP000023152">
    <property type="component" value="Unassembled WGS sequence"/>
</dbReference>
<dbReference type="Pfam" id="PF10474">
    <property type="entry name" value="Syndetin_C"/>
    <property type="match status" value="1"/>
</dbReference>
<keyword evidence="3" id="KW-0175">Coiled coil</keyword>
<evidence type="ECO:0000256" key="1">
    <source>
        <dbReference type="ARBA" id="ARBA00022448"/>
    </source>
</evidence>
<feature type="compositionally biased region" description="Basic and acidic residues" evidence="4">
    <location>
        <begin position="424"/>
        <end position="435"/>
    </location>
</feature>
<feature type="domain" description="Vacuolar protein sorting-associated protein 54 N-terminal" evidence="6">
    <location>
        <begin position="5"/>
        <end position="117"/>
    </location>
</feature>
<evidence type="ECO:0000313" key="8">
    <source>
        <dbReference type="Proteomes" id="UP000023152"/>
    </source>
</evidence>
<dbReference type="InterPro" id="IPR019514">
    <property type="entry name" value="Syndetin_C"/>
</dbReference>
<evidence type="ECO:0000259" key="5">
    <source>
        <dbReference type="Pfam" id="PF10474"/>
    </source>
</evidence>
<feature type="compositionally biased region" description="Basic and acidic residues" evidence="4">
    <location>
        <begin position="334"/>
        <end position="349"/>
    </location>
</feature>
<dbReference type="PANTHER" id="PTHR13258">
    <property type="entry name" value="SYNDETIN"/>
    <property type="match status" value="1"/>
</dbReference>
<dbReference type="GO" id="GO:0005829">
    <property type="term" value="C:cytosol"/>
    <property type="evidence" value="ECO:0007669"/>
    <property type="project" value="GOC"/>
</dbReference>
<name>X6M708_RETFI</name>